<comment type="subcellular location">
    <subcellularLocation>
        <location evidence="1">Secreted</location>
    </subcellularLocation>
</comment>
<evidence type="ECO:0000313" key="4">
    <source>
        <dbReference type="EMBL" id="PZF74354.1"/>
    </source>
</evidence>
<keyword evidence="2" id="KW-0732">Signal</keyword>
<comment type="caution">
    <text evidence="4">The sequence shown here is derived from an EMBL/GenBank/DDBJ whole genome shotgun (WGS) entry which is preliminary data.</text>
</comment>
<organism evidence="4 5">
    <name type="scientific">Taibaiella soli</name>
    <dbReference type="NCBI Taxonomy" id="1649169"/>
    <lineage>
        <taxon>Bacteria</taxon>
        <taxon>Pseudomonadati</taxon>
        <taxon>Bacteroidota</taxon>
        <taxon>Chitinophagia</taxon>
        <taxon>Chitinophagales</taxon>
        <taxon>Chitinophagaceae</taxon>
        <taxon>Taibaiella</taxon>
    </lineage>
</organism>
<dbReference type="GO" id="GO:0005975">
    <property type="term" value="P:carbohydrate metabolic process"/>
    <property type="evidence" value="ECO:0007669"/>
    <property type="project" value="InterPro"/>
</dbReference>
<evidence type="ECO:0000256" key="2">
    <source>
        <dbReference type="ARBA" id="ARBA00022729"/>
    </source>
</evidence>
<dbReference type="Gene3D" id="3.20.20.370">
    <property type="entry name" value="Glycoside hydrolase/deacetylase"/>
    <property type="match status" value="1"/>
</dbReference>
<dbReference type="CDD" id="cd10918">
    <property type="entry name" value="CE4_NodB_like_5s_6s"/>
    <property type="match status" value="1"/>
</dbReference>
<feature type="domain" description="NodB homology" evidence="3">
    <location>
        <begin position="69"/>
        <end position="249"/>
    </location>
</feature>
<dbReference type="AlphaFoldDB" id="A0A2W2B257"/>
<dbReference type="InterPro" id="IPR051398">
    <property type="entry name" value="Polysacch_Deacetylase"/>
</dbReference>
<evidence type="ECO:0000313" key="5">
    <source>
        <dbReference type="Proteomes" id="UP000248745"/>
    </source>
</evidence>
<name>A0A2W2B257_9BACT</name>
<proteinExistence type="predicted"/>
<dbReference type="GO" id="GO:0016810">
    <property type="term" value="F:hydrolase activity, acting on carbon-nitrogen (but not peptide) bonds"/>
    <property type="evidence" value="ECO:0007669"/>
    <property type="project" value="InterPro"/>
</dbReference>
<dbReference type="GO" id="GO:0005576">
    <property type="term" value="C:extracellular region"/>
    <property type="evidence" value="ECO:0007669"/>
    <property type="project" value="UniProtKB-SubCell"/>
</dbReference>
<gene>
    <name evidence="4" type="ORF">DN068_01875</name>
</gene>
<dbReference type="InterPro" id="IPR002509">
    <property type="entry name" value="NODB_dom"/>
</dbReference>
<accession>A0A2W2B257</accession>
<sequence length="249" mass="28778">MRFHWLLPSIKGIPVLMYHRVWPGLNDGLTVTPEKLREQWSFLRKEGYHTLSLTDFLEIAEGRKTAPEKAMLLTFDDGYRNNLTYVYPLLKEFGWCATMFIITDTLDGTAQSETEALNEKLTVEELRSFDPAVMQLALHGHHHENFSNTPLKKLKEIMLQSAAVFDAAELPFHKVLAYPYGARPKETAQFDELKRWLKQEGYPAAFRIGGQVAKMPAPDMYEIRRIDIRGTDSMEDFRIKLKKGKLKPF</sequence>
<protein>
    <recommendedName>
        <fullName evidence="3">NodB homology domain-containing protein</fullName>
    </recommendedName>
</protein>
<keyword evidence="5" id="KW-1185">Reference proteome</keyword>
<dbReference type="PANTHER" id="PTHR34216">
    <property type="match status" value="1"/>
</dbReference>
<dbReference type="Pfam" id="PF01522">
    <property type="entry name" value="Polysacc_deac_1"/>
    <property type="match status" value="1"/>
</dbReference>
<reference evidence="4 5" key="1">
    <citation type="submission" date="2018-06" db="EMBL/GenBank/DDBJ databases">
        <title>Mucibacter soli gen. nov., sp. nov., a new member of the family Chitinophagaceae producing mucin.</title>
        <authorList>
            <person name="Kim M.-K."/>
            <person name="Park S."/>
            <person name="Kim T.-S."/>
            <person name="Joung Y."/>
            <person name="Han J.-H."/>
            <person name="Kim S.B."/>
        </authorList>
    </citation>
    <scope>NUCLEOTIDE SEQUENCE [LARGE SCALE GENOMIC DNA]</scope>
    <source>
        <strain evidence="4 5">R1-15</strain>
    </source>
</reference>
<evidence type="ECO:0000256" key="1">
    <source>
        <dbReference type="ARBA" id="ARBA00004613"/>
    </source>
</evidence>
<dbReference type="EMBL" id="QKTW01000003">
    <property type="protein sequence ID" value="PZF74354.1"/>
    <property type="molecule type" value="Genomic_DNA"/>
</dbReference>
<dbReference type="InterPro" id="IPR011330">
    <property type="entry name" value="Glyco_hydro/deAcase_b/a-brl"/>
</dbReference>
<dbReference type="SUPFAM" id="SSF88713">
    <property type="entry name" value="Glycoside hydrolase/deacetylase"/>
    <property type="match status" value="1"/>
</dbReference>
<dbReference type="PROSITE" id="PS51677">
    <property type="entry name" value="NODB"/>
    <property type="match status" value="1"/>
</dbReference>
<dbReference type="Proteomes" id="UP000248745">
    <property type="component" value="Unassembled WGS sequence"/>
</dbReference>
<evidence type="ECO:0000259" key="3">
    <source>
        <dbReference type="PROSITE" id="PS51677"/>
    </source>
</evidence>
<dbReference type="PANTHER" id="PTHR34216:SF3">
    <property type="entry name" value="POLY-BETA-1,6-N-ACETYL-D-GLUCOSAMINE N-DEACETYLASE"/>
    <property type="match status" value="1"/>
</dbReference>